<dbReference type="AlphaFoldDB" id="A0A951IZE9"/>
<comment type="caution">
    <text evidence="2">The sequence shown here is derived from an EMBL/GenBank/DDBJ whole genome shotgun (WGS) entry which is preliminary data.</text>
</comment>
<sequence length="189" mass="21875">MKKEASAWNEEIAYLNRIMQNSGLEHSIKWGIDVYTHEGSNVVGICGFKNYVGIWFYNGVFMSDPAGKFINAQENKTKALRQWRFANMQEIDESLILAYIKEAIQNEKEGKKWIPEKITDLEINGLLAEEIEKDKNFKDSFEKLSLSKQKEYLEHVNGAKKEVTQKARLEKVKPLILEGKGLNDKYLKK</sequence>
<evidence type="ECO:0000259" key="1">
    <source>
        <dbReference type="Pfam" id="PF08818"/>
    </source>
</evidence>
<dbReference type="Pfam" id="PF13376">
    <property type="entry name" value="OmdA"/>
    <property type="match status" value="1"/>
</dbReference>
<name>A0A951IZE9_9BACT</name>
<dbReference type="Proteomes" id="UP000727490">
    <property type="component" value="Unassembled WGS sequence"/>
</dbReference>
<accession>A0A951IZE9</accession>
<dbReference type="EMBL" id="RPHB01000005">
    <property type="protein sequence ID" value="MBW3468647.1"/>
    <property type="molecule type" value="Genomic_DNA"/>
</dbReference>
<proteinExistence type="predicted"/>
<evidence type="ECO:0000313" key="3">
    <source>
        <dbReference type="Proteomes" id="UP000727490"/>
    </source>
</evidence>
<dbReference type="Pfam" id="PF08818">
    <property type="entry name" value="DUF1801"/>
    <property type="match status" value="1"/>
</dbReference>
<protein>
    <recommendedName>
        <fullName evidence="1">YdhG-like domain-containing protein</fullName>
    </recommendedName>
</protein>
<gene>
    <name evidence="2" type="ORF">EGN73_12605</name>
</gene>
<evidence type="ECO:0000313" key="2">
    <source>
        <dbReference type="EMBL" id="MBW3468647.1"/>
    </source>
</evidence>
<dbReference type="InterPro" id="IPR014922">
    <property type="entry name" value="YdhG-like"/>
</dbReference>
<organism evidence="2 3">
    <name type="scientific">Arthrospiribacter ruber</name>
    <dbReference type="NCBI Taxonomy" id="2487934"/>
    <lineage>
        <taxon>Bacteria</taxon>
        <taxon>Pseudomonadati</taxon>
        <taxon>Bacteroidota</taxon>
        <taxon>Cytophagia</taxon>
        <taxon>Cytophagales</taxon>
        <taxon>Cyclobacteriaceae</taxon>
        <taxon>Arthrospiribacter</taxon>
    </lineage>
</organism>
<keyword evidence="3" id="KW-1185">Reference proteome</keyword>
<dbReference type="RefSeq" id="WP_219290275.1">
    <property type="nucleotide sequence ID" value="NZ_RPHB01000005.1"/>
</dbReference>
<feature type="domain" description="YdhG-like" evidence="1">
    <location>
        <begin position="8"/>
        <end position="104"/>
    </location>
</feature>
<reference evidence="2 3" key="1">
    <citation type="journal article" date="2020" name="Syst. Appl. Microbiol.">
        <title>Arthrospiribacter ruber gen. nov., sp. nov., a novel bacterium isolated from Arthrospira cultures.</title>
        <authorList>
            <person name="Waleron M."/>
            <person name="Misztak A."/>
            <person name="Waleron M.M."/>
            <person name="Furmaniak M."/>
            <person name="Mrozik A."/>
            <person name="Waleron K."/>
        </authorList>
    </citation>
    <scope>NUCLEOTIDE SEQUENCE [LARGE SCALE GENOMIC DNA]</scope>
    <source>
        <strain evidence="2 3">DPMB0001</strain>
    </source>
</reference>